<sequence length="32" mass="3574">MADNMSSFSWLMRSLVHGNSLKCAWIEMASGI</sequence>
<protein>
    <submittedName>
        <fullName evidence="1">Uncharacterized protein</fullName>
    </submittedName>
</protein>
<dbReference type="Proteomes" id="UP000316621">
    <property type="component" value="Chromosome 6"/>
</dbReference>
<evidence type="ECO:0000313" key="2">
    <source>
        <dbReference type="Proteomes" id="UP000316621"/>
    </source>
</evidence>
<name>A0A4Y7K1P2_PAPSO</name>
<dbReference type="AlphaFoldDB" id="A0A4Y7K1P2"/>
<evidence type="ECO:0000313" key="1">
    <source>
        <dbReference type="EMBL" id="RZC65875.1"/>
    </source>
</evidence>
<accession>A0A4Y7K1P2</accession>
<dbReference type="Gramene" id="RZC65875">
    <property type="protein sequence ID" value="RZC65875"/>
    <property type="gene ID" value="C5167_009565"/>
</dbReference>
<dbReference type="EMBL" id="CM010720">
    <property type="protein sequence ID" value="RZC65875.1"/>
    <property type="molecule type" value="Genomic_DNA"/>
</dbReference>
<reference evidence="1 2" key="1">
    <citation type="journal article" date="2018" name="Science">
        <title>The opium poppy genome and morphinan production.</title>
        <authorList>
            <person name="Guo L."/>
            <person name="Winzer T."/>
            <person name="Yang X."/>
            <person name="Li Y."/>
            <person name="Ning Z."/>
            <person name="He Z."/>
            <person name="Teodor R."/>
            <person name="Lu Y."/>
            <person name="Bowser T.A."/>
            <person name="Graham I.A."/>
            <person name="Ye K."/>
        </authorList>
    </citation>
    <scope>NUCLEOTIDE SEQUENCE [LARGE SCALE GENOMIC DNA]</scope>
    <source>
        <strain evidence="2">cv. HN1</strain>
        <tissue evidence="1">Leaves</tissue>
    </source>
</reference>
<organism evidence="1 2">
    <name type="scientific">Papaver somniferum</name>
    <name type="common">Opium poppy</name>
    <dbReference type="NCBI Taxonomy" id="3469"/>
    <lineage>
        <taxon>Eukaryota</taxon>
        <taxon>Viridiplantae</taxon>
        <taxon>Streptophyta</taxon>
        <taxon>Embryophyta</taxon>
        <taxon>Tracheophyta</taxon>
        <taxon>Spermatophyta</taxon>
        <taxon>Magnoliopsida</taxon>
        <taxon>Ranunculales</taxon>
        <taxon>Papaveraceae</taxon>
        <taxon>Papaveroideae</taxon>
        <taxon>Papaver</taxon>
    </lineage>
</organism>
<gene>
    <name evidence="1" type="ORF">C5167_009565</name>
</gene>
<proteinExistence type="predicted"/>
<keyword evidence="2" id="KW-1185">Reference proteome</keyword>